<dbReference type="KEGG" id="tzo:THMIRHAT_10110"/>
<dbReference type="Gene3D" id="3.40.50.300">
    <property type="entry name" value="P-loop containing nucleotide triphosphate hydrolases"/>
    <property type="match status" value="2"/>
</dbReference>
<dbReference type="SUPFAM" id="SSF52540">
    <property type="entry name" value="P-loop containing nucleoside triphosphate hydrolases"/>
    <property type="match status" value="2"/>
</dbReference>
<gene>
    <name evidence="3" type="primary">sbcC</name>
    <name evidence="3" type="ORF">THMIRHAT_10110</name>
</gene>
<dbReference type="GO" id="GO:0006302">
    <property type="term" value="P:double-strand break repair"/>
    <property type="evidence" value="ECO:0007669"/>
    <property type="project" value="InterPro"/>
</dbReference>
<name>A0A6F8PME6_9GAMM</name>
<dbReference type="GO" id="GO:0016887">
    <property type="term" value="F:ATP hydrolysis activity"/>
    <property type="evidence" value="ECO:0007669"/>
    <property type="project" value="InterPro"/>
</dbReference>
<dbReference type="Pfam" id="PF13476">
    <property type="entry name" value="AAA_23"/>
    <property type="match status" value="1"/>
</dbReference>
<organism evidence="3 4">
    <name type="scientific">Thiosulfativibrio zosterae</name>
    <dbReference type="NCBI Taxonomy" id="2675053"/>
    <lineage>
        <taxon>Bacteria</taxon>
        <taxon>Pseudomonadati</taxon>
        <taxon>Pseudomonadota</taxon>
        <taxon>Gammaproteobacteria</taxon>
        <taxon>Thiotrichales</taxon>
        <taxon>Piscirickettsiaceae</taxon>
        <taxon>Thiosulfativibrio</taxon>
    </lineage>
</organism>
<dbReference type="RefSeq" id="WP_173291086.1">
    <property type="nucleotide sequence ID" value="NZ_AP021888.1"/>
</dbReference>
<dbReference type="InterPro" id="IPR027417">
    <property type="entry name" value="P-loop_NTPase"/>
</dbReference>
<feature type="coiled-coil region" evidence="1">
    <location>
        <begin position="449"/>
        <end position="483"/>
    </location>
</feature>
<dbReference type="SUPFAM" id="SSF57997">
    <property type="entry name" value="Tropomyosin"/>
    <property type="match status" value="1"/>
</dbReference>
<evidence type="ECO:0000313" key="4">
    <source>
        <dbReference type="Proteomes" id="UP000501466"/>
    </source>
</evidence>
<dbReference type="PANTHER" id="PTHR32114:SF2">
    <property type="entry name" value="ABC TRANSPORTER ABCH.3"/>
    <property type="match status" value="1"/>
</dbReference>
<evidence type="ECO:0000256" key="1">
    <source>
        <dbReference type="SAM" id="Coils"/>
    </source>
</evidence>
<feature type="domain" description="Rad50/SbcC-type AAA" evidence="2">
    <location>
        <begin position="6"/>
        <end position="219"/>
    </location>
</feature>
<sequence>MKALALTIQAFGPFADTQTIDFNAFGDSSLYLINGNTGSGKTTLLDAISFALYGDTTGKERDATEMRCDYANASLLTQVTFEFKLGSKTYRIQRIPKQDAPKARGEGMTSKGPEAYLWEIHGDASTTLLASKKVTEVTQKVIELLGLNSEQFRQVMVLPQGRFRELLLADSKDREEIFSQLFQTQIYKQVEDKIKEQAKEVSDQIKAFETKIAGILETVELSSSDAVDTEITTLAVEHQIKLQQKNDLGQAHLKAIKQHQAGLNCQQQFDNLTAQQERLSIHLKEQPNIDQLKAAMKRALSAQKISPMFEQMELLTQDKLKLENTLQDLRVSNQQAIQVLATAEQSAKTANDNAKTIEQLNRELDKLQSYQDALQKLQLAHADMQTAHQAAQHQQANLTQAQVSIQTLKAAQHSAEQSLEGLQALVTQETDARLKQAQLQEQLKMVAELARLESLLSHKKQEGEQANQQVQIALQALNAAEQTATECQMRWHLGQANILAKTLKNNQACPVCGSLEHPQPAQWQDASHEIEQSHVDAAFAQVAACQKKHAEASNHLTALRTQYSELKSQRDQLKHALTTDASVEALNQSLADIQNQIQHIESAKTEQNNTQANLGNIKQQLSALEANLQVLQTEVYHLQTQAQLKHQAWSDLQTQLPEAYRNLEALNSAINNLQQRLAELKQAQETARLALEAARSRADKAQQSLESSQQQLKDLAQKQAASQQQWQMALEASDFKDVTEFKSALWSAQALEQHQKTINTYEEQLNQINGAIQQLQTSLADQAAPDLNRLQQQVDEVKVLLDNAELEFKAIDQRVTLLKSVQQKLALAHQENQTLQDEYHLIGTLSQVLSGAAGDKVNLQRFVLSLLLADVLEIASLRLKMMSNGRYELIRKEDKSKGNKTSGLDLEILDTWNDSSRGVATLSGGESFMAALSLALGLSDVVQSYSGGIKLDTLFIDEGFGSLDQESLDRSIEMLKQLQASGRSIGIISHVSELKEQMAMRIDVHASGQGSFLKVVV</sequence>
<evidence type="ECO:0000313" key="3">
    <source>
        <dbReference type="EMBL" id="BBP43265.1"/>
    </source>
</evidence>
<keyword evidence="1" id="KW-0175">Coiled coil</keyword>
<dbReference type="Proteomes" id="UP000501466">
    <property type="component" value="Chromosome"/>
</dbReference>
<dbReference type="PANTHER" id="PTHR32114">
    <property type="entry name" value="ABC TRANSPORTER ABCH.3"/>
    <property type="match status" value="1"/>
</dbReference>
<evidence type="ECO:0000259" key="2">
    <source>
        <dbReference type="Pfam" id="PF13476"/>
    </source>
</evidence>
<feature type="coiled-coil region" evidence="1">
    <location>
        <begin position="549"/>
        <end position="725"/>
    </location>
</feature>
<dbReference type="InterPro" id="IPR038729">
    <property type="entry name" value="Rad50/SbcC_AAA"/>
</dbReference>
<feature type="coiled-coil region" evidence="1">
    <location>
        <begin position="751"/>
        <end position="838"/>
    </location>
</feature>
<accession>A0A6F8PME6</accession>
<dbReference type="AlphaFoldDB" id="A0A6F8PME6"/>
<protein>
    <submittedName>
        <fullName evidence="3">Nuclease SbcCD subunit C</fullName>
    </submittedName>
</protein>
<dbReference type="EMBL" id="AP021888">
    <property type="protein sequence ID" value="BBP43265.1"/>
    <property type="molecule type" value="Genomic_DNA"/>
</dbReference>
<reference evidence="4" key="1">
    <citation type="submission" date="2019-11" db="EMBL/GenBank/DDBJ databases">
        <title>Isolation and characterization of two novel species in the genus Thiomicrorhabdus.</title>
        <authorList>
            <person name="Mochizuki J."/>
            <person name="Kojima H."/>
            <person name="Fukui M."/>
        </authorList>
    </citation>
    <scope>NUCLEOTIDE SEQUENCE [LARGE SCALE GENOMIC DNA]</scope>
    <source>
        <strain evidence="4">AkT22</strain>
    </source>
</reference>
<keyword evidence="4" id="KW-1185">Reference proteome</keyword>
<feature type="coiled-coil region" evidence="1">
    <location>
        <begin position="312"/>
        <end position="387"/>
    </location>
</feature>
<proteinExistence type="predicted"/>
<dbReference type="Pfam" id="PF13558">
    <property type="entry name" value="SbcC_Walker_B"/>
    <property type="match status" value="1"/>
</dbReference>